<dbReference type="STRING" id="253628.A0A0D1XRC4"/>
<dbReference type="InterPro" id="IPR017946">
    <property type="entry name" value="PLC-like_Pdiesterase_TIM-brl"/>
</dbReference>
<organism evidence="5 6">
    <name type="scientific">Verruconis gallopava</name>
    <dbReference type="NCBI Taxonomy" id="253628"/>
    <lineage>
        <taxon>Eukaryota</taxon>
        <taxon>Fungi</taxon>
        <taxon>Dikarya</taxon>
        <taxon>Ascomycota</taxon>
        <taxon>Pezizomycotina</taxon>
        <taxon>Dothideomycetes</taxon>
        <taxon>Pleosporomycetidae</taxon>
        <taxon>Venturiales</taxon>
        <taxon>Sympoventuriaceae</taxon>
        <taxon>Verruconis</taxon>
    </lineage>
</organism>
<proteinExistence type="inferred from homology"/>
<dbReference type="AlphaFoldDB" id="A0A0D1XRC4"/>
<dbReference type="SUPFAM" id="SSF51695">
    <property type="entry name" value="PLC-like phosphodiesterases"/>
    <property type="match status" value="1"/>
</dbReference>
<dbReference type="PANTHER" id="PTHR31571">
    <property type="entry name" value="ALTERED INHERITANCE OF MITOCHONDRIA PROTEIN 6"/>
    <property type="match status" value="1"/>
</dbReference>
<dbReference type="GO" id="GO:0006629">
    <property type="term" value="P:lipid metabolic process"/>
    <property type="evidence" value="ECO:0007669"/>
    <property type="project" value="InterPro"/>
</dbReference>
<dbReference type="GO" id="GO:0008081">
    <property type="term" value="F:phosphoric diester hydrolase activity"/>
    <property type="evidence" value="ECO:0007669"/>
    <property type="project" value="InterPro"/>
</dbReference>
<evidence type="ECO:0000313" key="5">
    <source>
        <dbReference type="EMBL" id="KIW05246.1"/>
    </source>
</evidence>
<dbReference type="HOGENOM" id="CLU_031561_0_2_1"/>
<dbReference type="InParanoid" id="A0A0D1XRC4"/>
<evidence type="ECO:0000256" key="2">
    <source>
        <dbReference type="ARBA" id="ARBA00014286"/>
    </source>
</evidence>
<feature type="transmembrane region" description="Helical" evidence="4">
    <location>
        <begin position="48"/>
        <end position="68"/>
    </location>
</feature>
<dbReference type="RefSeq" id="XP_016215115.1">
    <property type="nucleotide sequence ID" value="XM_016357026.1"/>
</dbReference>
<comment type="similarity">
    <text evidence="1">Belongs to the AIM6 family.</text>
</comment>
<keyword evidence="4" id="KW-0472">Membrane</keyword>
<dbReference type="VEuPathDB" id="FungiDB:PV09_03782"/>
<feature type="region of interest" description="Disordered" evidence="3">
    <location>
        <begin position="1"/>
        <end position="23"/>
    </location>
</feature>
<dbReference type="FunCoup" id="A0A0D1XRC4">
    <property type="interactions" value="6"/>
</dbReference>
<dbReference type="OrthoDB" id="4153866at2759"/>
<dbReference type="EMBL" id="KN847538">
    <property type="protein sequence ID" value="KIW05246.1"/>
    <property type="molecule type" value="Genomic_DNA"/>
</dbReference>
<name>A0A0D1XRC4_9PEZI</name>
<dbReference type="InterPro" id="IPR051236">
    <property type="entry name" value="HAT_RTT109-like"/>
</dbReference>
<sequence>MTALEPIKSSESQILPSSERKSHQHRLESDLQRRLDSLSMSRRRGSRFRFITLSSVVIAFLSIIFLLWEFSALVSVHRIYPVIPHNSLTTILAQWREPPFNFENTLPWLPDFSSGVTPKPIHSHNDYDRDIPLFRALSVGCTGVEADIHYIDGDLFVGHRVQDLEPMRTLESLYLDPLMSILQAQNQKLRQINSSAPFIGVFDDQPQESLVLLLDFKTNPEQALPAVLDRLRRFEDAKYLTRWNGSNLVQGPITIVASGFMSWRPDLQNQTHGIVFLDAPLDDLADERATYDISNSFYASAPLRPLVGRIGLWGMSRAQYNKVVGLVKHAHERGLKPRFWGTPSWPMMRRDEVWKQLVRAGVGMLNVDDIRSASLWNWNWCNTPGSRFC</sequence>
<protein>
    <recommendedName>
        <fullName evidence="2">Altered inheritance of mitochondria protein 6</fullName>
    </recommendedName>
</protein>
<evidence type="ECO:0000256" key="1">
    <source>
        <dbReference type="ARBA" id="ARBA00008858"/>
    </source>
</evidence>
<evidence type="ECO:0000256" key="4">
    <source>
        <dbReference type="SAM" id="Phobius"/>
    </source>
</evidence>
<dbReference type="PANTHER" id="PTHR31571:SF1">
    <property type="entry name" value="ALTERED INHERITANCE OF MITOCHONDRIA PROTEIN 6"/>
    <property type="match status" value="1"/>
</dbReference>
<keyword evidence="4" id="KW-0812">Transmembrane</keyword>
<evidence type="ECO:0000256" key="3">
    <source>
        <dbReference type="SAM" id="MobiDB-lite"/>
    </source>
</evidence>
<gene>
    <name evidence="5" type="ORF">PV09_03782</name>
</gene>
<dbReference type="GeneID" id="27311755"/>
<reference evidence="5 6" key="1">
    <citation type="submission" date="2015-01" db="EMBL/GenBank/DDBJ databases">
        <title>The Genome Sequence of Ochroconis gallopava CBS43764.</title>
        <authorList>
            <consortium name="The Broad Institute Genomics Platform"/>
            <person name="Cuomo C."/>
            <person name="de Hoog S."/>
            <person name="Gorbushina A."/>
            <person name="Stielow B."/>
            <person name="Teixiera M."/>
            <person name="Abouelleil A."/>
            <person name="Chapman S.B."/>
            <person name="Priest M."/>
            <person name="Young S.K."/>
            <person name="Wortman J."/>
            <person name="Nusbaum C."/>
            <person name="Birren B."/>
        </authorList>
    </citation>
    <scope>NUCLEOTIDE SEQUENCE [LARGE SCALE GENOMIC DNA]</scope>
    <source>
        <strain evidence="5 6">CBS 43764</strain>
    </source>
</reference>
<keyword evidence="4" id="KW-1133">Transmembrane helix</keyword>
<evidence type="ECO:0000313" key="6">
    <source>
        <dbReference type="Proteomes" id="UP000053259"/>
    </source>
</evidence>
<dbReference type="Proteomes" id="UP000053259">
    <property type="component" value="Unassembled WGS sequence"/>
</dbReference>
<accession>A0A0D1XRC4</accession>
<keyword evidence="6" id="KW-1185">Reference proteome</keyword>